<dbReference type="NCBIfam" id="NF038336">
    <property type="entry name" value="YjiT_fam"/>
    <property type="match status" value="1"/>
</dbReference>
<dbReference type="Proteomes" id="UP000196655">
    <property type="component" value="Unassembled WGS sequence"/>
</dbReference>
<comment type="caution">
    <text evidence="1">The sequence shown here is derived from an EMBL/GenBank/DDBJ whole genome shotgun (WGS) entry which is preliminary data.</text>
</comment>
<reference evidence="2" key="1">
    <citation type="submission" date="2017-05" db="EMBL/GenBank/DDBJ databases">
        <authorList>
            <person name="Macchi M."/>
            <person name="Festa S."/>
            <person name="Coppotelli B.M."/>
            <person name="Morelli I.S."/>
        </authorList>
    </citation>
    <scope>NUCLEOTIDE SEQUENCE [LARGE SCALE GENOMIC DNA]</scope>
    <source>
        <strain evidence="2">I</strain>
    </source>
</reference>
<proteinExistence type="predicted"/>
<accession>A0A211ZEF3</accession>
<name>A0A211ZEF3_9PROT</name>
<keyword evidence="2" id="KW-1185">Reference proteome</keyword>
<dbReference type="AlphaFoldDB" id="A0A211ZEF3"/>
<gene>
    <name evidence="1" type="ORF">BWR60_28640</name>
</gene>
<organism evidence="1 2">
    <name type="scientific">Inquilinus limosus</name>
    <dbReference type="NCBI Taxonomy" id="171674"/>
    <lineage>
        <taxon>Bacteria</taxon>
        <taxon>Pseudomonadati</taxon>
        <taxon>Pseudomonadota</taxon>
        <taxon>Alphaproteobacteria</taxon>
        <taxon>Rhodospirillales</taxon>
        <taxon>Rhodospirillaceae</taxon>
        <taxon>Inquilinus</taxon>
    </lineage>
</organism>
<protein>
    <submittedName>
        <fullName evidence="1">Uncharacterized protein</fullName>
    </submittedName>
</protein>
<sequence length="1001" mass="109191">MRSIGLDYGQGRRVQYCDVEDLVWHGLLMWRRPLPSGGERLLAIVRESGFPVAAVRDDPRISAWLKHAVLCAERGFHVDQAVGAEAWRVSDRLAQALIEPAIELCGAIVDLRKTIPIEARGGDPVTFLDAHDPGWRDALPFDVEQDDVRTLVERMVRLREGDRGALDVERTLVRIGENEWTARASLVLEGTLDLRRVPASIAQAIGEGRRLRIFPRPPFSEELTAIAAIETYDAEDGLVHELRSFVTEFDAELALEREARLLVQASHTTIGDFVPPGGLALDAPVVALDIAELDDAQRPRVLRVIGCSSCQTSKPVLVIAVRPDILPKIAFSDGSQDIGVCPASGRRIVLFAGTATFEGSGARWRWRTKAERALDARPILVGELIANVRETVYCGIPRLWIEKDGHIIAPRRESLAWRPRGRGSWRTLDGATPAGAIEIAVIEESEIRHAVPADVVPAGMKIAFDRTRRELRISNLGASMLAAVGARPLRIRSENGVDVIDLGAPSGTPIVTVRARWETEVALTLADPSYELRLIDERNRLVNTRANFALDGLGGYRILATREVTLFMELRAKDAPPLAISRPVTGDIPLSALRDTIRQLLGRSATLDARVILSALGANEHLAEVRWYAEEVDPFVVPRISAFAALASIHALNLRAVSLVDPSAGVQSVTAPASQATMRAELEPALPNGPWLVFGSRRTGEIVRPRVVPAGRAPNRDATPLVRAVSIDAALPRARAFADAYADPANMSRGDVRLLIDLLVLARRERLPLSSIDALRALESAPAIAVHLLAGCDSLEERAALLDLQRDLPFLWCATTIEAWLVAFEARLGAVRGRLREVGIELDVADRLVMTALSEIATLRTELGGHARAVFLTMAASGLATTGSSTAFLRIDRGADARTEIGRMITRHADSDHPPPRGTLSDKTVAAQHMRWTTFDPAFADIIAAPFAVADHAAGIHPLQPIELARCRDAALYDPEYFEVIVPMRTNETLHRIALTNGNAA</sequence>
<evidence type="ECO:0000313" key="1">
    <source>
        <dbReference type="EMBL" id="OWJ63610.1"/>
    </source>
</evidence>
<dbReference type="InterPro" id="IPR047879">
    <property type="entry name" value="YjiT"/>
</dbReference>
<dbReference type="EMBL" id="NHON01000084">
    <property type="protein sequence ID" value="OWJ63610.1"/>
    <property type="molecule type" value="Genomic_DNA"/>
</dbReference>
<evidence type="ECO:0000313" key="2">
    <source>
        <dbReference type="Proteomes" id="UP000196655"/>
    </source>
</evidence>